<evidence type="ECO:0000313" key="2">
    <source>
        <dbReference type="Proteomes" id="UP000789366"/>
    </source>
</evidence>
<name>A0ACA9KX95_9GLOM</name>
<protein>
    <submittedName>
        <fullName evidence="1">17965_t:CDS:1</fullName>
    </submittedName>
</protein>
<keyword evidence="2" id="KW-1185">Reference proteome</keyword>
<gene>
    <name evidence="1" type="ORF">SPELUC_LOCUS2705</name>
</gene>
<accession>A0ACA9KX95</accession>
<proteinExistence type="predicted"/>
<evidence type="ECO:0000313" key="1">
    <source>
        <dbReference type="EMBL" id="CAG8494315.1"/>
    </source>
</evidence>
<organism evidence="1 2">
    <name type="scientific">Cetraspora pellucida</name>
    <dbReference type="NCBI Taxonomy" id="1433469"/>
    <lineage>
        <taxon>Eukaryota</taxon>
        <taxon>Fungi</taxon>
        <taxon>Fungi incertae sedis</taxon>
        <taxon>Mucoromycota</taxon>
        <taxon>Glomeromycotina</taxon>
        <taxon>Glomeromycetes</taxon>
        <taxon>Diversisporales</taxon>
        <taxon>Gigasporaceae</taxon>
        <taxon>Cetraspora</taxon>
    </lineage>
</organism>
<dbReference type="EMBL" id="CAJVPW010001891">
    <property type="protein sequence ID" value="CAG8494315.1"/>
    <property type="molecule type" value="Genomic_DNA"/>
</dbReference>
<reference evidence="1" key="1">
    <citation type="submission" date="2021-06" db="EMBL/GenBank/DDBJ databases">
        <authorList>
            <person name="Kallberg Y."/>
            <person name="Tangrot J."/>
            <person name="Rosling A."/>
        </authorList>
    </citation>
    <scope>NUCLEOTIDE SEQUENCE</scope>
    <source>
        <strain evidence="1">28 12/20/2015</strain>
    </source>
</reference>
<dbReference type="Proteomes" id="UP000789366">
    <property type="component" value="Unassembled WGS sequence"/>
</dbReference>
<comment type="caution">
    <text evidence="1">The sequence shown here is derived from an EMBL/GenBank/DDBJ whole genome shotgun (WGS) entry which is preliminary data.</text>
</comment>
<sequence>MSRGERQKEKDYEELFGDGSAELSDVADYLSDFDDSDQERPVTNQKVKKKSQTYRETRSLSPAPSPYRPEERSTPEGDRDEDEVYVPQPVKRKQRKGDRELMPLMESKLMVEKLFDELMPKKKGRTKSKGIDLEKEHDVTAERLYRRMIKLADDDVTNCQDKKPASRKLDNLESIVRELSKTYMVDALLDNNILDAIRYWLEPLPDRSLPSITLQEQLLCVLDKYPINIEHLLSSKIGRIVFFYQESPRSTEHIKRMATNLVNKWGQPILGISVNYKDRQLPRVEYDPEQIRAPIHHTMDASEERQSLQSTSSLVRARIPQPAAFDYDVLPQARIQIARSKKSDDPYRHLKQTMARMQGTSLTYNVAAHERACFYAWADKPGEKIAFYFAVQTGGSFDIDYVVTDPRGKQVISGDRERQGDFVFTANYVGEYSFCFANDMSTFAEKLVDFEITIENEPRAELPPSKGITPDQTSSMEESVLRLSSSLSTISRTQKYFRTRENRNFSTVKSTEHRILWFALLESMLIITMAAIQVFIVKTFFNTSKRGHV</sequence>